<dbReference type="PANTHER" id="PTHR41523">
    <property type="entry name" value="TWO-COMPONENT SYSTEM SENSOR PROTEIN"/>
    <property type="match status" value="1"/>
</dbReference>
<evidence type="ECO:0000256" key="1">
    <source>
        <dbReference type="ARBA" id="ARBA00000085"/>
    </source>
</evidence>
<keyword evidence="4" id="KW-0808">Transferase</keyword>
<sequence length="381" mass="42380">MAALCAGSLPVSYDLRAQRTALADFSLFAFQCSDLDTLLTRAAALVSEALEVDLVKVLEHRPERQDFLLRAGVNWAPGVVGHATLPDHEESPAGYALLTGKPVVSRNIAAEDRFQINDLLLRHGVRSVVNVIIAGEEQPFGVLEVDAQHERDFDEDEIAFLRTYANLLAMAVERMRRHDELELRAREQTLLARELGHRVKNVLSLVQALASQTSVENRSAQDYRSAFLGRLQALSKAESLIFDVRADAADPRRIAEDILAPHRSSRSQTIVIKGPDVRMSARQGRMFGLALHELATNAAKHGALTVKEGHVELDWSIQGDADQPRLIVRWQEFGGPEVRRPDRSGFGSLLLQRVVGREMDGEAELDYHPDGVIYQLRVPLK</sequence>
<protein>
    <recommendedName>
        <fullName evidence="2">histidine kinase</fullName>
        <ecNumber evidence="2">2.7.13.3</ecNumber>
    </recommendedName>
</protein>
<keyword evidence="7" id="KW-0067">ATP-binding</keyword>
<dbReference type="InterPro" id="IPR029016">
    <property type="entry name" value="GAF-like_dom_sf"/>
</dbReference>
<dbReference type="InterPro" id="IPR003018">
    <property type="entry name" value="GAF"/>
</dbReference>
<reference evidence="10 11" key="1">
    <citation type="submission" date="2016-10" db="EMBL/GenBank/DDBJ databases">
        <authorList>
            <person name="de Groot N.N."/>
        </authorList>
    </citation>
    <scope>NUCLEOTIDE SEQUENCE [LARGE SCALE GENOMIC DNA]</scope>
    <source>
        <strain evidence="10 11">DSM 26880</strain>
    </source>
</reference>
<dbReference type="InterPro" id="IPR011102">
    <property type="entry name" value="Sig_transdc_His_kinase_HWE"/>
</dbReference>
<dbReference type="EC" id="2.7.13.3" evidence="2"/>
<dbReference type="GO" id="GO:0004673">
    <property type="term" value="F:protein histidine kinase activity"/>
    <property type="evidence" value="ECO:0007669"/>
    <property type="project" value="UniProtKB-EC"/>
</dbReference>
<dbReference type="Pfam" id="PF07536">
    <property type="entry name" value="HWE_HK"/>
    <property type="match status" value="1"/>
</dbReference>
<dbReference type="OrthoDB" id="9816309at2"/>
<evidence type="ECO:0000256" key="2">
    <source>
        <dbReference type="ARBA" id="ARBA00012438"/>
    </source>
</evidence>
<dbReference type="Proteomes" id="UP000199286">
    <property type="component" value="Unassembled WGS sequence"/>
</dbReference>
<evidence type="ECO:0000259" key="9">
    <source>
        <dbReference type="SMART" id="SM00911"/>
    </source>
</evidence>
<feature type="domain" description="Signal transduction histidine kinase HWE region" evidence="9">
    <location>
        <begin position="194"/>
        <end position="276"/>
    </location>
</feature>
<comment type="catalytic activity">
    <reaction evidence="1">
        <text>ATP + protein L-histidine = ADP + protein N-phospho-L-histidine.</text>
        <dbReference type="EC" id="2.7.13.3"/>
    </reaction>
</comment>
<dbReference type="Pfam" id="PF01590">
    <property type="entry name" value="GAF"/>
    <property type="match status" value="1"/>
</dbReference>
<evidence type="ECO:0000259" key="8">
    <source>
        <dbReference type="SMART" id="SM00065"/>
    </source>
</evidence>
<dbReference type="Gene3D" id="3.30.450.40">
    <property type="match status" value="1"/>
</dbReference>
<feature type="domain" description="GAF" evidence="8">
    <location>
        <begin position="34"/>
        <end position="182"/>
    </location>
</feature>
<keyword evidence="3" id="KW-0597">Phosphoprotein</keyword>
<dbReference type="InterPro" id="IPR036890">
    <property type="entry name" value="HATPase_C_sf"/>
</dbReference>
<dbReference type="GO" id="GO:0005524">
    <property type="term" value="F:ATP binding"/>
    <property type="evidence" value="ECO:0007669"/>
    <property type="project" value="UniProtKB-KW"/>
</dbReference>
<keyword evidence="6 10" id="KW-0418">Kinase</keyword>
<dbReference type="SMART" id="SM00065">
    <property type="entry name" value="GAF"/>
    <property type="match status" value="1"/>
</dbReference>
<dbReference type="Gene3D" id="3.30.565.10">
    <property type="entry name" value="Histidine kinase-like ATPase, C-terminal domain"/>
    <property type="match status" value="1"/>
</dbReference>
<evidence type="ECO:0000313" key="10">
    <source>
        <dbReference type="EMBL" id="SDY18464.1"/>
    </source>
</evidence>
<accession>A0A1H3HUN2</accession>
<proteinExistence type="predicted"/>
<dbReference type="AlphaFoldDB" id="A0A1H3HUN2"/>
<gene>
    <name evidence="10" type="ORF">SAMN05444340_104142</name>
</gene>
<keyword evidence="11" id="KW-1185">Reference proteome</keyword>
<evidence type="ECO:0000256" key="7">
    <source>
        <dbReference type="ARBA" id="ARBA00022840"/>
    </source>
</evidence>
<evidence type="ECO:0000256" key="3">
    <source>
        <dbReference type="ARBA" id="ARBA00022553"/>
    </source>
</evidence>
<evidence type="ECO:0000256" key="5">
    <source>
        <dbReference type="ARBA" id="ARBA00022741"/>
    </source>
</evidence>
<dbReference type="SUPFAM" id="SSF55874">
    <property type="entry name" value="ATPase domain of HSP90 chaperone/DNA topoisomerase II/histidine kinase"/>
    <property type="match status" value="1"/>
</dbReference>
<organism evidence="10 11">
    <name type="scientific">Citreimonas salinaria</name>
    <dbReference type="NCBI Taxonomy" id="321339"/>
    <lineage>
        <taxon>Bacteria</taxon>
        <taxon>Pseudomonadati</taxon>
        <taxon>Pseudomonadota</taxon>
        <taxon>Alphaproteobacteria</taxon>
        <taxon>Rhodobacterales</taxon>
        <taxon>Roseobacteraceae</taxon>
        <taxon>Citreimonas</taxon>
    </lineage>
</organism>
<dbReference type="EMBL" id="FNPF01000004">
    <property type="protein sequence ID" value="SDY18464.1"/>
    <property type="molecule type" value="Genomic_DNA"/>
</dbReference>
<name>A0A1H3HUN2_9RHOB</name>
<dbReference type="SUPFAM" id="SSF55781">
    <property type="entry name" value="GAF domain-like"/>
    <property type="match status" value="1"/>
</dbReference>
<evidence type="ECO:0000256" key="4">
    <source>
        <dbReference type="ARBA" id="ARBA00022679"/>
    </source>
</evidence>
<dbReference type="STRING" id="321339.SAMN05444340_104142"/>
<evidence type="ECO:0000256" key="6">
    <source>
        <dbReference type="ARBA" id="ARBA00022777"/>
    </source>
</evidence>
<dbReference type="PANTHER" id="PTHR41523:SF8">
    <property type="entry name" value="ETHYLENE RESPONSE SENSOR PROTEIN"/>
    <property type="match status" value="1"/>
</dbReference>
<evidence type="ECO:0000313" key="11">
    <source>
        <dbReference type="Proteomes" id="UP000199286"/>
    </source>
</evidence>
<keyword evidence="5" id="KW-0547">Nucleotide-binding</keyword>
<dbReference type="SMART" id="SM00911">
    <property type="entry name" value="HWE_HK"/>
    <property type="match status" value="1"/>
</dbReference>